<feature type="region of interest" description="Disordered" evidence="5">
    <location>
        <begin position="1"/>
        <end position="26"/>
    </location>
</feature>
<reference evidence="7 8" key="1">
    <citation type="journal article" date="2015" name="Genome Biol. Evol.">
        <title>Comparative Genomics of a Bacterivorous Green Alga Reveals Evolutionary Causalities and Consequences of Phago-Mixotrophic Mode of Nutrition.</title>
        <authorList>
            <person name="Burns J.A."/>
            <person name="Paasch A."/>
            <person name="Narechania A."/>
            <person name="Kim E."/>
        </authorList>
    </citation>
    <scope>NUCLEOTIDE SEQUENCE [LARGE SCALE GENOMIC DNA]</scope>
    <source>
        <strain evidence="7 8">PLY_AMNH</strain>
    </source>
</reference>
<sequence>MASTTTEDEFADRDPQGLKKEKKDGARDEAERVAAASKMYTKMLFFMVPMIEQVLAWGGYFGCAYGLGQKAALDAKFAFLQTYDLGYIYLAVWIISLARTSLVLNANAMRAGARVDRPDQHVYMVMDREAKKDAPYALMANTGAVGRFNRAQRSVFNTDESMPMFLVNSLLAGSVFGPLVALLAAVVAFGRVRFGLGYTKGTSLRGPGFMCTMIGEKWIEGLVVLIALKSLGGSHIPF</sequence>
<evidence type="ECO:0000256" key="4">
    <source>
        <dbReference type="ARBA" id="ARBA00023136"/>
    </source>
</evidence>
<comment type="subcellular location">
    <subcellularLocation>
        <location evidence="1">Membrane</location>
    </subcellularLocation>
</comment>
<keyword evidence="2 6" id="KW-0812">Transmembrane</keyword>
<protein>
    <submittedName>
        <fullName evidence="7">Uncharacterized protein</fullName>
    </submittedName>
</protein>
<evidence type="ECO:0000256" key="2">
    <source>
        <dbReference type="ARBA" id="ARBA00022692"/>
    </source>
</evidence>
<feature type="transmembrane region" description="Helical" evidence="6">
    <location>
        <begin position="44"/>
        <end position="67"/>
    </location>
</feature>
<proteinExistence type="predicted"/>
<comment type="caution">
    <text evidence="7">The sequence shown here is derived from an EMBL/GenBank/DDBJ whole genome shotgun (WGS) entry which is preliminary data.</text>
</comment>
<feature type="compositionally biased region" description="Acidic residues" evidence="5">
    <location>
        <begin position="1"/>
        <end position="11"/>
    </location>
</feature>
<dbReference type="InterPro" id="IPR023352">
    <property type="entry name" value="MAPEG-like_dom_sf"/>
</dbReference>
<keyword evidence="4 6" id="KW-0472">Membrane</keyword>
<evidence type="ECO:0000313" key="7">
    <source>
        <dbReference type="EMBL" id="KAK3283229.1"/>
    </source>
</evidence>
<evidence type="ECO:0000313" key="8">
    <source>
        <dbReference type="Proteomes" id="UP001190700"/>
    </source>
</evidence>
<dbReference type="InterPro" id="IPR001129">
    <property type="entry name" value="Membr-assoc_MAPEG"/>
</dbReference>
<dbReference type="Gene3D" id="1.20.120.550">
    <property type="entry name" value="Membrane associated eicosanoid/glutathione metabolism-like domain"/>
    <property type="match status" value="1"/>
</dbReference>
<gene>
    <name evidence="7" type="ORF">CYMTET_9067</name>
</gene>
<dbReference type="GO" id="GO:0016020">
    <property type="term" value="C:membrane"/>
    <property type="evidence" value="ECO:0007669"/>
    <property type="project" value="UniProtKB-SubCell"/>
</dbReference>
<feature type="transmembrane region" description="Helical" evidence="6">
    <location>
        <begin position="87"/>
        <end position="108"/>
    </location>
</feature>
<accession>A0AAE0GRY2</accession>
<dbReference type="AlphaFoldDB" id="A0AAE0GRY2"/>
<dbReference type="EMBL" id="LGRX02002960">
    <property type="protein sequence ID" value="KAK3283229.1"/>
    <property type="molecule type" value="Genomic_DNA"/>
</dbReference>
<evidence type="ECO:0000256" key="5">
    <source>
        <dbReference type="SAM" id="MobiDB-lite"/>
    </source>
</evidence>
<name>A0AAE0GRY2_9CHLO</name>
<keyword evidence="8" id="KW-1185">Reference proteome</keyword>
<dbReference type="SUPFAM" id="SSF161084">
    <property type="entry name" value="MAPEG domain-like"/>
    <property type="match status" value="1"/>
</dbReference>
<organism evidence="7 8">
    <name type="scientific">Cymbomonas tetramitiformis</name>
    <dbReference type="NCBI Taxonomy" id="36881"/>
    <lineage>
        <taxon>Eukaryota</taxon>
        <taxon>Viridiplantae</taxon>
        <taxon>Chlorophyta</taxon>
        <taxon>Pyramimonadophyceae</taxon>
        <taxon>Pyramimonadales</taxon>
        <taxon>Pyramimonadaceae</taxon>
        <taxon>Cymbomonas</taxon>
    </lineage>
</organism>
<feature type="compositionally biased region" description="Basic and acidic residues" evidence="5">
    <location>
        <begin position="12"/>
        <end position="26"/>
    </location>
</feature>
<evidence type="ECO:0000256" key="6">
    <source>
        <dbReference type="SAM" id="Phobius"/>
    </source>
</evidence>
<evidence type="ECO:0000256" key="1">
    <source>
        <dbReference type="ARBA" id="ARBA00004370"/>
    </source>
</evidence>
<dbReference type="Pfam" id="PF01124">
    <property type="entry name" value="MAPEG"/>
    <property type="match status" value="1"/>
</dbReference>
<dbReference type="Proteomes" id="UP001190700">
    <property type="component" value="Unassembled WGS sequence"/>
</dbReference>
<feature type="transmembrane region" description="Helical" evidence="6">
    <location>
        <begin position="165"/>
        <end position="189"/>
    </location>
</feature>
<keyword evidence="3 6" id="KW-1133">Transmembrane helix</keyword>
<evidence type="ECO:0000256" key="3">
    <source>
        <dbReference type="ARBA" id="ARBA00022989"/>
    </source>
</evidence>